<comment type="caution">
    <text evidence="3">The sequence shown here is derived from an EMBL/GenBank/DDBJ whole genome shotgun (WGS) entry which is preliminary data.</text>
</comment>
<dbReference type="Proteomes" id="UP000807504">
    <property type="component" value="Unassembled WGS sequence"/>
</dbReference>
<evidence type="ECO:0000256" key="2">
    <source>
        <dbReference type="PROSITE-ProRule" id="PRU00124"/>
    </source>
</evidence>
<name>A0A8T0DYA1_ARGBR</name>
<comment type="caution">
    <text evidence="2">Lacks conserved residue(s) required for the propagation of feature annotation.</text>
</comment>
<dbReference type="GO" id="GO:0031419">
    <property type="term" value="F:cobalamin binding"/>
    <property type="evidence" value="ECO:0007669"/>
    <property type="project" value="TreeGrafter"/>
</dbReference>
<sequence length="603" mass="68604">MRLITELEHDGDLQRPIRSSRISLDCRTTKVEISVIDRNEIYFFCPKRYGFYERPNWDILILNDDLRVEHKILEVDSAKTSRFSIRYHFENLPCSPKIFPLRRWGGFIPKTHNANGTKNIVPMARMKRNARQFRSGPCKRKWRSQTLGWQENTHRGITALFLASDRNIKKANLEGNLMVKQLEVQTLVYLLRKETDSVTANQLSMFINALIVTCQDPSNFYGHDLVKLLKEVPVSSAFTHPVAYLALCNAGATLPALLSADQQKNQDWNYNKTVNHLIHYLNSSSVDLQSVYLIIPILNGKSLSHIKNTDCSTKTQRDSVSDIKSKLGSKMRVQYSLNIGDEKDIIHTISLRVPQNITIFEVMQLAQDADSKYKFRAKKMKEKLYIYDIARITNDVEDGKFWLLYVGNDAESVRLTNEKYTIKTMECLNKNSFKCDNNTCVSEERVCDGVKDCKNGADEIGCETGVLSIKGVPEAREKAISWMKQKRTPAWGWKSNTPRAVVALYLASGASFNGTVLEEELMAKQTELKTAVALLRPSLTNSELNMLINALLVTCHSPRHFYGNNLVKRLKEHGGIRELHAPSGLLNALQCQRILASQSYFGS</sequence>
<gene>
    <name evidence="3" type="ORF">HNY73_021656</name>
</gene>
<dbReference type="GO" id="GO:0015889">
    <property type="term" value="P:cobalamin transport"/>
    <property type="evidence" value="ECO:0007669"/>
    <property type="project" value="TreeGrafter"/>
</dbReference>
<dbReference type="EMBL" id="JABXBU010002231">
    <property type="protein sequence ID" value="KAF8763472.1"/>
    <property type="molecule type" value="Genomic_DNA"/>
</dbReference>
<proteinExistence type="predicted"/>
<dbReference type="SMART" id="SM00192">
    <property type="entry name" value="LDLa"/>
    <property type="match status" value="1"/>
</dbReference>
<accession>A0A8T0DYA1</accession>
<dbReference type="PANTHER" id="PTHR10559:SF18">
    <property type="entry name" value="TRANSCOBALAMIN II"/>
    <property type="match status" value="1"/>
</dbReference>
<dbReference type="Gene3D" id="1.50.10.20">
    <property type="match status" value="3"/>
</dbReference>
<dbReference type="InterPro" id="IPR036055">
    <property type="entry name" value="LDL_receptor-like_sf"/>
</dbReference>
<dbReference type="Gene3D" id="4.10.400.10">
    <property type="entry name" value="Low-density Lipoprotein Receptor"/>
    <property type="match status" value="1"/>
</dbReference>
<dbReference type="SUPFAM" id="SSF57424">
    <property type="entry name" value="LDL receptor-like module"/>
    <property type="match status" value="1"/>
</dbReference>
<dbReference type="GO" id="GO:0005615">
    <property type="term" value="C:extracellular space"/>
    <property type="evidence" value="ECO:0007669"/>
    <property type="project" value="TreeGrafter"/>
</dbReference>
<feature type="disulfide bond" evidence="2">
    <location>
        <begin position="447"/>
        <end position="462"/>
    </location>
</feature>
<keyword evidence="1 2" id="KW-1015">Disulfide bond</keyword>
<dbReference type="AlphaFoldDB" id="A0A8T0DYA1"/>
<evidence type="ECO:0000256" key="1">
    <source>
        <dbReference type="ARBA" id="ARBA00023157"/>
    </source>
</evidence>
<reference evidence="3" key="2">
    <citation type="submission" date="2020-06" db="EMBL/GenBank/DDBJ databases">
        <authorList>
            <person name="Sheffer M."/>
        </authorList>
    </citation>
    <scope>NUCLEOTIDE SEQUENCE</scope>
</reference>
<dbReference type="InterPro" id="IPR023415">
    <property type="entry name" value="LDLR_class-A_CS"/>
</dbReference>
<dbReference type="PROSITE" id="PS50068">
    <property type="entry name" value="LDLRA_2"/>
    <property type="match status" value="1"/>
</dbReference>
<keyword evidence="4" id="KW-1185">Reference proteome</keyword>
<reference evidence="3" key="1">
    <citation type="journal article" date="2020" name="bioRxiv">
        <title>Chromosome-level reference genome of the European wasp spider Argiope bruennichi: a resource for studies on range expansion and evolutionary adaptation.</title>
        <authorList>
            <person name="Sheffer M.M."/>
            <person name="Hoppe A."/>
            <person name="Krehenwinkel H."/>
            <person name="Uhl G."/>
            <person name="Kuss A.W."/>
            <person name="Jensen L."/>
            <person name="Jensen C."/>
            <person name="Gillespie R.G."/>
            <person name="Hoff K.J."/>
            <person name="Prost S."/>
        </authorList>
    </citation>
    <scope>NUCLEOTIDE SEQUENCE</scope>
</reference>
<dbReference type="Gene3D" id="2.170.130.30">
    <property type="match status" value="1"/>
</dbReference>
<dbReference type="PROSITE" id="PS01209">
    <property type="entry name" value="LDLRA_1"/>
    <property type="match status" value="1"/>
</dbReference>
<evidence type="ECO:0000313" key="3">
    <source>
        <dbReference type="EMBL" id="KAF8763472.1"/>
    </source>
</evidence>
<protein>
    <submittedName>
        <fullName evidence="3">Uncharacterized protein</fullName>
    </submittedName>
</protein>
<organism evidence="3 4">
    <name type="scientific">Argiope bruennichi</name>
    <name type="common">Wasp spider</name>
    <name type="synonym">Aranea bruennichi</name>
    <dbReference type="NCBI Taxonomy" id="94029"/>
    <lineage>
        <taxon>Eukaryota</taxon>
        <taxon>Metazoa</taxon>
        <taxon>Ecdysozoa</taxon>
        <taxon>Arthropoda</taxon>
        <taxon>Chelicerata</taxon>
        <taxon>Arachnida</taxon>
        <taxon>Araneae</taxon>
        <taxon>Araneomorphae</taxon>
        <taxon>Entelegynae</taxon>
        <taxon>Araneoidea</taxon>
        <taxon>Araneidae</taxon>
        <taxon>Argiope</taxon>
    </lineage>
</organism>
<dbReference type="Pfam" id="PF00057">
    <property type="entry name" value="Ldl_recept_a"/>
    <property type="match status" value="1"/>
</dbReference>
<dbReference type="CDD" id="cd00112">
    <property type="entry name" value="LDLa"/>
    <property type="match status" value="1"/>
</dbReference>
<evidence type="ECO:0000313" key="4">
    <source>
        <dbReference type="Proteomes" id="UP000807504"/>
    </source>
</evidence>
<dbReference type="InterPro" id="IPR002172">
    <property type="entry name" value="LDrepeatLR_classA_rpt"/>
</dbReference>
<dbReference type="PANTHER" id="PTHR10559">
    <property type="entry name" value="TRANSCOBALAMIN-1/GASTRIC INTRINSIC FACTOR"/>
    <property type="match status" value="1"/>
</dbReference>
<dbReference type="InterPro" id="IPR051588">
    <property type="entry name" value="Cobalamin_Transport"/>
</dbReference>
<feature type="disulfide bond" evidence="2">
    <location>
        <begin position="435"/>
        <end position="453"/>
    </location>
</feature>